<keyword evidence="3" id="KW-1185">Reference proteome</keyword>
<dbReference type="Pfam" id="PF19670">
    <property type="entry name" value="DUF6173"/>
    <property type="match status" value="1"/>
</dbReference>
<proteinExistence type="predicted"/>
<reference evidence="2 3" key="1">
    <citation type="journal article" date="2015" name="PeerJ">
        <title>First genomic representation of candidate bacterial phylum KSB3 points to enhanced environmental sensing as a trigger of wastewater bulking.</title>
        <authorList>
            <person name="Sekiguchi Y."/>
            <person name="Ohashi A."/>
            <person name="Parks D.H."/>
            <person name="Yamauchi T."/>
            <person name="Tyson G.W."/>
            <person name="Hugenholtz P."/>
        </authorList>
    </citation>
    <scope>NUCLEOTIDE SEQUENCE [LARGE SCALE GENOMIC DNA]</scope>
</reference>
<evidence type="ECO:0000313" key="2">
    <source>
        <dbReference type="EMBL" id="GAK50708.1"/>
    </source>
</evidence>
<gene>
    <name evidence="2" type="ORF">U14_01941</name>
</gene>
<organism evidence="2 3">
    <name type="scientific">Candidatus Moduliflexus flocculans</name>
    <dbReference type="NCBI Taxonomy" id="1499966"/>
    <lineage>
        <taxon>Bacteria</taxon>
        <taxon>Candidatus Moduliflexota</taxon>
        <taxon>Candidatus Moduliflexia</taxon>
        <taxon>Candidatus Moduliflexales</taxon>
        <taxon>Candidatus Moduliflexaceae</taxon>
    </lineage>
</organism>
<name>A0A0S6VWS6_9BACT</name>
<accession>A0A0S6VWS6</accession>
<feature type="region of interest" description="Disordered" evidence="1">
    <location>
        <begin position="1"/>
        <end position="27"/>
    </location>
</feature>
<sequence>MRIGSLPNEGMSPVISSSSIRSTEQENTTGGYMIDKNKAIEFLQNSSQLVNERDLQHHREMAKSMQSFPSVADTWGSANIYKQIMAQIQEAEQELNSEYDIGISLQLSGGLQNIHIDDIIALPPNLIVFKGRVGTSGESVRLIQHIQQVNLLLIKVKRPEPQTPKRKIGFHFPE</sequence>
<evidence type="ECO:0000313" key="3">
    <source>
        <dbReference type="Proteomes" id="UP000030700"/>
    </source>
</evidence>
<evidence type="ECO:0000256" key="1">
    <source>
        <dbReference type="SAM" id="MobiDB-lite"/>
    </source>
</evidence>
<dbReference type="Proteomes" id="UP000030700">
    <property type="component" value="Unassembled WGS sequence"/>
</dbReference>
<dbReference type="STRING" id="1499966.U14_01941"/>
<dbReference type="HOGENOM" id="CLU_1537074_0_0_0"/>
<feature type="compositionally biased region" description="Low complexity" evidence="1">
    <location>
        <begin position="12"/>
        <end position="22"/>
    </location>
</feature>
<dbReference type="InterPro" id="IPR046171">
    <property type="entry name" value="DUF6173"/>
</dbReference>
<dbReference type="AlphaFoldDB" id="A0A0S6VWS6"/>
<dbReference type="EMBL" id="DF820456">
    <property type="protein sequence ID" value="GAK50708.1"/>
    <property type="molecule type" value="Genomic_DNA"/>
</dbReference>
<protein>
    <submittedName>
        <fullName evidence="2">Uncharacterized protein</fullName>
    </submittedName>
</protein>